<feature type="non-terminal residue" evidence="1">
    <location>
        <position position="108"/>
    </location>
</feature>
<sequence length="108" mass="12779">MISLLRAVMHSRHTEVSVPDSAYPYKNKQKRESSRFYEVEAVIILDYSLCLRLKTIISEYLPYLYDINAAIKNFYMVLIDRVNQRFSQLDDSAFKIRINVTNIYYANV</sequence>
<dbReference type="AlphaFoldDB" id="A0ABD3WER3"/>
<evidence type="ECO:0000313" key="1">
    <source>
        <dbReference type="EMBL" id="KAL3872417.1"/>
    </source>
</evidence>
<proteinExistence type="predicted"/>
<name>A0ABD3WER3_SINWO</name>
<reference evidence="1 2" key="1">
    <citation type="submission" date="2024-11" db="EMBL/GenBank/DDBJ databases">
        <title>Chromosome-level genome assembly of the freshwater bivalve Anodonta woodiana.</title>
        <authorList>
            <person name="Chen X."/>
        </authorList>
    </citation>
    <scope>NUCLEOTIDE SEQUENCE [LARGE SCALE GENOMIC DNA]</scope>
    <source>
        <strain evidence="1">MN2024</strain>
        <tissue evidence="1">Gills</tissue>
    </source>
</reference>
<accession>A0ABD3WER3</accession>
<organism evidence="1 2">
    <name type="scientific">Sinanodonta woodiana</name>
    <name type="common">Chinese pond mussel</name>
    <name type="synonym">Anodonta woodiana</name>
    <dbReference type="NCBI Taxonomy" id="1069815"/>
    <lineage>
        <taxon>Eukaryota</taxon>
        <taxon>Metazoa</taxon>
        <taxon>Spiralia</taxon>
        <taxon>Lophotrochozoa</taxon>
        <taxon>Mollusca</taxon>
        <taxon>Bivalvia</taxon>
        <taxon>Autobranchia</taxon>
        <taxon>Heteroconchia</taxon>
        <taxon>Palaeoheterodonta</taxon>
        <taxon>Unionida</taxon>
        <taxon>Unionoidea</taxon>
        <taxon>Unionidae</taxon>
        <taxon>Unioninae</taxon>
        <taxon>Sinanodonta</taxon>
    </lineage>
</organism>
<evidence type="ECO:0000313" key="2">
    <source>
        <dbReference type="Proteomes" id="UP001634394"/>
    </source>
</evidence>
<protein>
    <submittedName>
        <fullName evidence="1">Uncharacterized protein</fullName>
    </submittedName>
</protein>
<comment type="caution">
    <text evidence="1">The sequence shown here is derived from an EMBL/GenBank/DDBJ whole genome shotgun (WGS) entry which is preliminary data.</text>
</comment>
<dbReference type="Proteomes" id="UP001634394">
    <property type="component" value="Unassembled WGS sequence"/>
</dbReference>
<gene>
    <name evidence="1" type="ORF">ACJMK2_040344</name>
</gene>
<dbReference type="EMBL" id="JBJQND010000007">
    <property type="protein sequence ID" value="KAL3872417.1"/>
    <property type="molecule type" value="Genomic_DNA"/>
</dbReference>
<keyword evidence="2" id="KW-1185">Reference proteome</keyword>